<keyword evidence="3" id="KW-1185">Reference proteome</keyword>
<sequence>TATTDEPGRAEREPLRSIRRSAPVGTGTPVGTETSLATGTPVGTETSLATEILVGTETSLATGTPVVVRPRAVRVPPARNPAA</sequence>
<dbReference type="Proteomes" id="UP001596328">
    <property type="component" value="Unassembled WGS sequence"/>
</dbReference>
<comment type="caution">
    <text evidence="2">The sequence shown here is derived from an EMBL/GenBank/DDBJ whole genome shotgun (WGS) entry which is preliminary data.</text>
</comment>
<evidence type="ECO:0000256" key="1">
    <source>
        <dbReference type="SAM" id="MobiDB-lite"/>
    </source>
</evidence>
<feature type="compositionally biased region" description="Basic and acidic residues" evidence="1">
    <location>
        <begin position="1"/>
        <end position="16"/>
    </location>
</feature>
<evidence type="ECO:0000313" key="2">
    <source>
        <dbReference type="EMBL" id="MFC6725664.1"/>
    </source>
</evidence>
<proteinExistence type="predicted"/>
<feature type="compositionally biased region" description="Polar residues" evidence="1">
    <location>
        <begin position="33"/>
        <end position="42"/>
    </location>
</feature>
<protein>
    <submittedName>
        <fullName evidence="2">Uncharacterized protein</fullName>
    </submittedName>
</protein>
<name>A0ABD5S1W2_9EURY</name>
<feature type="non-terminal residue" evidence="2">
    <location>
        <position position="1"/>
    </location>
</feature>
<feature type="region of interest" description="Disordered" evidence="1">
    <location>
        <begin position="1"/>
        <end position="42"/>
    </location>
</feature>
<gene>
    <name evidence="2" type="ORF">ACFQE1_15070</name>
</gene>
<evidence type="ECO:0000313" key="3">
    <source>
        <dbReference type="Proteomes" id="UP001596328"/>
    </source>
</evidence>
<reference evidence="2 3" key="1">
    <citation type="journal article" date="2019" name="Int. J. Syst. Evol. Microbiol.">
        <title>The Global Catalogue of Microorganisms (GCM) 10K type strain sequencing project: providing services to taxonomists for standard genome sequencing and annotation.</title>
        <authorList>
            <consortium name="The Broad Institute Genomics Platform"/>
            <consortium name="The Broad Institute Genome Sequencing Center for Infectious Disease"/>
            <person name="Wu L."/>
            <person name="Ma J."/>
        </authorList>
    </citation>
    <scope>NUCLEOTIDE SEQUENCE [LARGE SCALE GENOMIC DNA]</scope>
    <source>
        <strain evidence="2 3">NBRC 111368</strain>
    </source>
</reference>
<accession>A0ABD5S1W2</accession>
<organism evidence="2 3">
    <name type="scientific">Halobium palmae</name>
    <dbReference type="NCBI Taxonomy" id="1776492"/>
    <lineage>
        <taxon>Archaea</taxon>
        <taxon>Methanobacteriati</taxon>
        <taxon>Methanobacteriota</taxon>
        <taxon>Stenosarchaea group</taxon>
        <taxon>Halobacteria</taxon>
        <taxon>Halobacteriales</taxon>
        <taxon>Haloferacaceae</taxon>
        <taxon>Halobium</taxon>
    </lineage>
</organism>
<dbReference type="EMBL" id="JBHSWU010000641">
    <property type="protein sequence ID" value="MFC6725664.1"/>
    <property type="molecule type" value="Genomic_DNA"/>
</dbReference>
<feature type="compositionally biased region" description="Low complexity" evidence="1">
    <location>
        <begin position="23"/>
        <end position="32"/>
    </location>
</feature>
<dbReference type="AlphaFoldDB" id="A0ABD5S1W2"/>